<dbReference type="PANTHER" id="PTHR33740">
    <property type="entry name" value="GPI-ANCHORED ADHESIN-LIKE PROTEIN"/>
    <property type="match status" value="1"/>
</dbReference>
<dbReference type="RefSeq" id="WP_233501584.1">
    <property type="nucleotide sequence ID" value="NZ_CAWNWM010000007.1"/>
</dbReference>
<evidence type="ECO:0000313" key="4">
    <source>
        <dbReference type="EMBL" id="PZD72966.1"/>
    </source>
</evidence>
<dbReference type="AlphaFoldDB" id="A0A2W1JI27"/>
<name>A0A2W1JI27_9CYAN</name>
<sequence>MVVRRYFSVVPMGLMLLLSLTGCSGKAIEQAFSADPNTNQWGSAAAKLPSEFPRELRYPKAQLQTVSTEQNQASQGTLQAPLQKTRWGTPDSSDEIQQFYRRLFRGEDWQLVDQKSTRSQTTLTARKQTLQVEVTVETSQTQSGGTSPIVVTPGKPLTVFQVDYRKGSDTQLKATEQAPTTSSPSPELETEVGPQDNRPALTATSSFADIEQVPAELRPYVSDLARLEVLTPNATPNDDAGNPSAIFEPNQGITRGTFARWLVESNNRLYRDRPTQQIRLATTAATPAFNDVTASEPLFPYIQGLAEAGYIPSQLTGDSKEAAFKPQQPLTRETLLTWKVPVDLRQILPTTTAAKVQQVWGFKDSSRIAPEALAAVLADHKNGDLANIRRLLGSALLFQPQKAVTRAEAAAALWFIGKEGEGFSAKDVVRAERQTAGQASEQTGQTSE</sequence>
<feature type="compositionally biased region" description="Polar residues" evidence="1">
    <location>
        <begin position="67"/>
        <end position="82"/>
    </location>
</feature>
<dbReference type="InterPro" id="IPR001119">
    <property type="entry name" value="SLH_dom"/>
</dbReference>
<organism evidence="4 5">
    <name type="scientific">Acaryochloris thomasi RCC1774</name>
    <dbReference type="NCBI Taxonomy" id="1764569"/>
    <lineage>
        <taxon>Bacteria</taxon>
        <taxon>Bacillati</taxon>
        <taxon>Cyanobacteriota</taxon>
        <taxon>Cyanophyceae</taxon>
        <taxon>Acaryochloridales</taxon>
        <taxon>Acaryochloridaceae</taxon>
        <taxon>Acaryochloris</taxon>
        <taxon>Acaryochloris thomasi</taxon>
    </lineage>
</organism>
<evidence type="ECO:0000313" key="5">
    <source>
        <dbReference type="Proteomes" id="UP000248857"/>
    </source>
</evidence>
<feature type="region of interest" description="Disordered" evidence="1">
    <location>
        <begin position="67"/>
        <end position="91"/>
    </location>
</feature>
<comment type="caution">
    <text evidence="4">The sequence shown here is derived from an EMBL/GenBank/DDBJ whole genome shotgun (WGS) entry which is preliminary data.</text>
</comment>
<dbReference type="PANTHER" id="PTHR33740:SF3">
    <property type="entry name" value="GPI-ANCHORED ADHESIN-LIKE PROTEIN"/>
    <property type="match status" value="1"/>
</dbReference>
<evidence type="ECO:0000259" key="3">
    <source>
        <dbReference type="PROSITE" id="PS51272"/>
    </source>
</evidence>
<evidence type="ECO:0000256" key="2">
    <source>
        <dbReference type="SAM" id="SignalP"/>
    </source>
</evidence>
<gene>
    <name evidence="4" type="ORF">C1752_02812</name>
</gene>
<reference evidence="4 5" key="1">
    <citation type="journal article" date="2018" name="Sci. Rep.">
        <title>A novel species of the marine cyanobacterium Acaryochloris with a unique pigment content and lifestyle.</title>
        <authorList>
            <person name="Partensky F."/>
            <person name="Six C."/>
            <person name="Ratin M."/>
            <person name="Garczarek L."/>
            <person name="Vaulot D."/>
            <person name="Probert I."/>
            <person name="Calteau A."/>
            <person name="Gourvil P."/>
            <person name="Marie D."/>
            <person name="Grebert T."/>
            <person name="Bouchier C."/>
            <person name="Le Panse S."/>
            <person name="Gachenot M."/>
            <person name="Rodriguez F."/>
            <person name="Garrido J.L."/>
        </authorList>
    </citation>
    <scope>NUCLEOTIDE SEQUENCE [LARGE SCALE GENOMIC DNA]</scope>
    <source>
        <strain evidence="4 5">RCC1774</strain>
    </source>
</reference>
<accession>A0A2W1JI27</accession>
<feature type="domain" description="SLH" evidence="3">
    <location>
        <begin position="204"/>
        <end position="276"/>
    </location>
</feature>
<dbReference type="EMBL" id="PQWO01000007">
    <property type="protein sequence ID" value="PZD72966.1"/>
    <property type="molecule type" value="Genomic_DNA"/>
</dbReference>
<dbReference type="Pfam" id="PF00395">
    <property type="entry name" value="SLH"/>
    <property type="match status" value="1"/>
</dbReference>
<keyword evidence="5" id="KW-1185">Reference proteome</keyword>
<evidence type="ECO:0000256" key="1">
    <source>
        <dbReference type="SAM" id="MobiDB-lite"/>
    </source>
</evidence>
<protein>
    <recommendedName>
        <fullName evidence="3">SLH domain-containing protein</fullName>
    </recommendedName>
</protein>
<keyword evidence="2" id="KW-0732">Signal</keyword>
<feature type="domain" description="SLH" evidence="3">
    <location>
        <begin position="285"/>
        <end position="353"/>
    </location>
</feature>
<proteinExistence type="predicted"/>
<feature type="chain" id="PRO_5016097851" description="SLH domain-containing protein" evidence="2">
    <location>
        <begin position="27"/>
        <end position="448"/>
    </location>
</feature>
<dbReference type="Proteomes" id="UP000248857">
    <property type="component" value="Unassembled WGS sequence"/>
</dbReference>
<feature type="region of interest" description="Disordered" evidence="1">
    <location>
        <begin position="169"/>
        <end position="206"/>
    </location>
</feature>
<feature type="signal peptide" evidence="2">
    <location>
        <begin position="1"/>
        <end position="26"/>
    </location>
</feature>
<dbReference type="PROSITE" id="PS51272">
    <property type="entry name" value="SLH"/>
    <property type="match status" value="2"/>
</dbReference>
<feature type="compositionally biased region" description="Polar residues" evidence="1">
    <location>
        <begin position="169"/>
        <end position="185"/>
    </location>
</feature>
<dbReference type="PROSITE" id="PS51257">
    <property type="entry name" value="PROKAR_LIPOPROTEIN"/>
    <property type="match status" value="1"/>
</dbReference>